<organism evidence="2 3">
    <name type="scientific">Mesocestoides corti</name>
    <name type="common">Flatworm</name>
    <dbReference type="NCBI Taxonomy" id="53468"/>
    <lineage>
        <taxon>Eukaryota</taxon>
        <taxon>Metazoa</taxon>
        <taxon>Spiralia</taxon>
        <taxon>Lophotrochozoa</taxon>
        <taxon>Platyhelminthes</taxon>
        <taxon>Cestoda</taxon>
        <taxon>Eucestoda</taxon>
        <taxon>Cyclophyllidea</taxon>
        <taxon>Mesocestoididae</taxon>
        <taxon>Mesocestoides</taxon>
    </lineage>
</organism>
<protein>
    <submittedName>
        <fullName evidence="2">Uncharacterized protein</fullName>
    </submittedName>
</protein>
<dbReference type="AlphaFoldDB" id="A0A0R3ULA5"/>
<proteinExistence type="predicted"/>
<evidence type="ECO:0000313" key="2">
    <source>
        <dbReference type="EMBL" id="VDD82445.1"/>
    </source>
</evidence>
<sequence length="499" mass="54320">MKQKPRVHLVRYLPAPSAALSSSPSSPKTNKKREQKMVQRISENTPNSYRSVADTTAPIARLELTNFLVFTLAPKVSEEQLFHSLWRSGFSSGTATAAAVEVTAPAIRGNFTDRSDFLHRTASYTPLSEMPCCMPLRVCVCVSVGANSGHLGRAGGFCLPQSVFISTSSFLLPQSVWRYPKPFALCCSKAVIISVAAAAAAATAAVNPCPRFVDQSRENGCVVEFPAAGPAEEPFFHQDCKKTSRLHAPLLCLPCVHALGLVGRALCRRPRLSSSLIMTGHLKSLRVKYHLGGGGGGIRLCVWTQKARESIISVHAWVRARACPLHSLSSVGLQRKNARARTHSCAREGAHFEPVYITLYSEADTGFIILLEKEEEEEDVVINSFKSKRGRCLPLPSFVHCTSDTSGSYVGVHVRLLFLVRRRGARDSGSCKSCLIVAVLRFVCVCVNAQIKSMFGKRWRMPVRTHPRANPSVGGGGGGSSSYGDDEDDDDDSVHAHHF</sequence>
<reference evidence="2 3" key="1">
    <citation type="submission" date="2018-10" db="EMBL/GenBank/DDBJ databases">
        <authorList>
            <consortium name="Pathogen Informatics"/>
        </authorList>
    </citation>
    <scope>NUCLEOTIDE SEQUENCE [LARGE SCALE GENOMIC DNA]</scope>
</reference>
<evidence type="ECO:0000256" key="1">
    <source>
        <dbReference type="SAM" id="MobiDB-lite"/>
    </source>
</evidence>
<name>A0A0R3ULA5_MESCO</name>
<gene>
    <name evidence="2" type="ORF">MCOS_LOCUS8448</name>
</gene>
<feature type="region of interest" description="Disordered" evidence="1">
    <location>
        <begin position="466"/>
        <end position="499"/>
    </location>
</feature>
<feature type="region of interest" description="Disordered" evidence="1">
    <location>
        <begin position="13"/>
        <end position="41"/>
    </location>
</feature>
<keyword evidence="3" id="KW-1185">Reference proteome</keyword>
<dbReference type="EMBL" id="UXSR01005513">
    <property type="protein sequence ID" value="VDD82445.1"/>
    <property type="molecule type" value="Genomic_DNA"/>
</dbReference>
<dbReference type="Proteomes" id="UP000267029">
    <property type="component" value="Unassembled WGS sequence"/>
</dbReference>
<accession>A0A0R3ULA5</accession>
<evidence type="ECO:0000313" key="3">
    <source>
        <dbReference type="Proteomes" id="UP000267029"/>
    </source>
</evidence>
<feature type="compositionally biased region" description="Low complexity" evidence="1">
    <location>
        <begin position="13"/>
        <end position="27"/>
    </location>
</feature>